<dbReference type="GO" id="GO:0022857">
    <property type="term" value="F:transmembrane transporter activity"/>
    <property type="evidence" value="ECO:0007669"/>
    <property type="project" value="InterPro"/>
</dbReference>
<proteinExistence type="predicted"/>
<sequence length="427" mass="45123">MSAPTVSRQAARPAGLSIRHTLVVVTGCMLTLGCSALAFSTWGLFQPLVAEKLGVTQPQFAGYITVMYLTMTAMSPLAGKVLQGFDIRLVLSAAALLVAGGFLLMSVATSIWVFYLAGIVMGAGTIFILWLAVPTLINRWFARRAGLLIGVCMAFTGVGGALWSAVFTVLTKSGWDFHGLYRLWAVIALLTSLPFTLFAVRGRPADVGLLPYGTDLGATGKAPAPRGLSAAQAMRSPVFYALCLGAGVINIAVLIAMQFPAYAKTLTDVPWDRVVVGGVMSSLMMTGQAIGKVTIGLVADRSPRNALLFAVSAAVAGVLLCWLGAGSLPLLYTGAFIFGFFYATALVLVPVLARTVFGVREYPIIYSRVSMVFNLIAAFASVFWATLGTRFGFSAVFGVGLALLAVVLLTCGYVVRSARAVQARWSE</sequence>
<feature type="transmembrane region" description="Helical" evidence="5">
    <location>
        <begin position="21"/>
        <end position="45"/>
    </location>
</feature>
<evidence type="ECO:0000256" key="3">
    <source>
        <dbReference type="ARBA" id="ARBA00022989"/>
    </source>
</evidence>
<evidence type="ECO:0000256" key="2">
    <source>
        <dbReference type="ARBA" id="ARBA00022692"/>
    </source>
</evidence>
<evidence type="ECO:0000256" key="5">
    <source>
        <dbReference type="SAM" id="Phobius"/>
    </source>
</evidence>
<dbReference type="PROSITE" id="PS50850">
    <property type="entry name" value="MFS"/>
    <property type="match status" value="1"/>
</dbReference>
<feature type="transmembrane region" description="Helical" evidence="5">
    <location>
        <begin position="238"/>
        <end position="259"/>
    </location>
</feature>
<dbReference type="Pfam" id="PF07690">
    <property type="entry name" value="MFS_1"/>
    <property type="match status" value="2"/>
</dbReference>
<protein>
    <submittedName>
        <fullName evidence="7">MFS transporter</fullName>
    </submittedName>
</protein>
<feature type="domain" description="Major facilitator superfamily (MFS) profile" evidence="6">
    <location>
        <begin position="21"/>
        <end position="419"/>
    </location>
</feature>
<comment type="subcellular location">
    <subcellularLocation>
        <location evidence="1">Cell membrane</location>
        <topology evidence="1">Multi-pass membrane protein</topology>
    </subcellularLocation>
</comment>
<dbReference type="PANTHER" id="PTHR11360:SF284">
    <property type="entry name" value="EG:103B4.3 PROTEIN-RELATED"/>
    <property type="match status" value="1"/>
</dbReference>
<dbReference type="KEGG" id="rain:Rai3103_00545"/>
<reference evidence="7 8" key="1">
    <citation type="submission" date="2019-10" db="EMBL/GenBank/DDBJ databases">
        <title>Genomic analysis of Raineyella sp. CBA3103.</title>
        <authorList>
            <person name="Roh S.W."/>
        </authorList>
    </citation>
    <scope>NUCLEOTIDE SEQUENCE [LARGE SCALE GENOMIC DNA]</scope>
    <source>
        <strain evidence="7 8">CBA3103</strain>
    </source>
</reference>
<accession>A0A5Q2F7H5</accession>
<organism evidence="7 8">
    <name type="scientific">Raineyella fluvialis</name>
    <dbReference type="NCBI Taxonomy" id="2662261"/>
    <lineage>
        <taxon>Bacteria</taxon>
        <taxon>Bacillati</taxon>
        <taxon>Actinomycetota</taxon>
        <taxon>Actinomycetes</taxon>
        <taxon>Propionibacteriales</taxon>
        <taxon>Propionibacteriaceae</taxon>
        <taxon>Raineyella</taxon>
    </lineage>
</organism>
<dbReference type="InterPro" id="IPR050327">
    <property type="entry name" value="Proton-linked_MCT"/>
</dbReference>
<dbReference type="AlphaFoldDB" id="A0A5Q2F7H5"/>
<name>A0A5Q2F7H5_9ACTN</name>
<feature type="transmembrane region" description="Helical" evidence="5">
    <location>
        <begin position="85"/>
        <end position="105"/>
    </location>
</feature>
<feature type="transmembrane region" description="Helical" evidence="5">
    <location>
        <begin position="391"/>
        <end position="415"/>
    </location>
</feature>
<evidence type="ECO:0000259" key="6">
    <source>
        <dbReference type="PROSITE" id="PS50850"/>
    </source>
</evidence>
<feature type="transmembrane region" description="Helical" evidence="5">
    <location>
        <begin position="331"/>
        <end position="353"/>
    </location>
</feature>
<dbReference type="InterPro" id="IPR011701">
    <property type="entry name" value="MFS"/>
</dbReference>
<dbReference type="InterPro" id="IPR020846">
    <property type="entry name" value="MFS_dom"/>
</dbReference>
<feature type="transmembrane region" description="Helical" evidence="5">
    <location>
        <begin position="279"/>
        <end position="299"/>
    </location>
</feature>
<gene>
    <name evidence="7" type="ORF">Rai3103_00545</name>
</gene>
<keyword evidence="2 5" id="KW-0812">Transmembrane</keyword>
<keyword evidence="8" id="KW-1185">Reference proteome</keyword>
<keyword evidence="3 5" id="KW-1133">Transmembrane helix</keyword>
<feature type="transmembrane region" description="Helical" evidence="5">
    <location>
        <begin position="145"/>
        <end position="169"/>
    </location>
</feature>
<dbReference type="RefSeq" id="WP_153570931.1">
    <property type="nucleotide sequence ID" value="NZ_CP045725.1"/>
</dbReference>
<keyword evidence="4 5" id="KW-0472">Membrane</keyword>
<dbReference type="Gene3D" id="1.20.1250.20">
    <property type="entry name" value="MFS general substrate transporter like domains"/>
    <property type="match status" value="1"/>
</dbReference>
<feature type="transmembrane region" description="Helical" evidence="5">
    <location>
        <begin position="111"/>
        <end position="133"/>
    </location>
</feature>
<dbReference type="GO" id="GO:0005886">
    <property type="term" value="C:plasma membrane"/>
    <property type="evidence" value="ECO:0007669"/>
    <property type="project" value="UniProtKB-SubCell"/>
</dbReference>
<dbReference type="SUPFAM" id="SSF103473">
    <property type="entry name" value="MFS general substrate transporter"/>
    <property type="match status" value="1"/>
</dbReference>
<feature type="transmembrane region" description="Helical" evidence="5">
    <location>
        <begin position="365"/>
        <end position="385"/>
    </location>
</feature>
<dbReference type="InterPro" id="IPR036259">
    <property type="entry name" value="MFS_trans_sf"/>
</dbReference>
<evidence type="ECO:0000313" key="8">
    <source>
        <dbReference type="Proteomes" id="UP000386847"/>
    </source>
</evidence>
<evidence type="ECO:0000256" key="4">
    <source>
        <dbReference type="ARBA" id="ARBA00023136"/>
    </source>
</evidence>
<feature type="transmembrane region" description="Helical" evidence="5">
    <location>
        <begin position="306"/>
        <end position="325"/>
    </location>
</feature>
<evidence type="ECO:0000313" key="7">
    <source>
        <dbReference type="EMBL" id="QGF22421.1"/>
    </source>
</evidence>
<evidence type="ECO:0000256" key="1">
    <source>
        <dbReference type="ARBA" id="ARBA00004651"/>
    </source>
</evidence>
<dbReference type="EMBL" id="CP045725">
    <property type="protein sequence ID" value="QGF22421.1"/>
    <property type="molecule type" value="Genomic_DNA"/>
</dbReference>
<feature type="transmembrane region" description="Helical" evidence="5">
    <location>
        <begin position="60"/>
        <end position="78"/>
    </location>
</feature>
<feature type="transmembrane region" description="Helical" evidence="5">
    <location>
        <begin position="181"/>
        <end position="200"/>
    </location>
</feature>
<dbReference type="Proteomes" id="UP000386847">
    <property type="component" value="Chromosome"/>
</dbReference>
<dbReference type="PANTHER" id="PTHR11360">
    <property type="entry name" value="MONOCARBOXYLATE TRANSPORTER"/>
    <property type="match status" value="1"/>
</dbReference>